<feature type="domain" description="NADH:flavin oxidoreductase/NADH oxidase N-terminal" evidence="1">
    <location>
        <begin position="27"/>
        <end position="352"/>
    </location>
</feature>
<dbReference type="InterPro" id="IPR013785">
    <property type="entry name" value="Aldolase_TIM"/>
</dbReference>
<proteinExistence type="predicted"/>
<dbReference type="InterPro" id="IPR001155">
    <property type="entry name" value="OxRdtase_FMN_N"/>
</dbReference>
<comment type="caution">
    <text evidence="2">The sequence shown here is derived from an EMBL/GenBank/DDBJ whole genome shotgun (WGS) entry which is preliminary data.</text>
</comment>
<sequence length="383" mass="42153">MGWQLLANRALPHLIEYPDEAHAMSTLFDPIQIGALKLPNRIIMAPLTRMRAFDERAPGPLNAQHYALRASAGLIITEATSVTQQGVGYPNTPGIWSEKQVEGWEKVTSAVHSNGGLIVSQLWHVGRVSDPVYHHGQAPVAPSAIAPEGHVTRIRPMRAYSVPRALETDEIPGIVEDFRRGAENAKRAGFDGVELHAANGYLFDQFLHDGSNERTDRYGGSIENRARFLLEAVDALLTVWPANRVGVHLNLMSSSYSMHDSNPRALFRYVAEQLNARHIAFIFARESLDRGDQRIGRDVRRVFNGAYILNEGLTKESGEQAIQRGEGDAAAFGRPFVANPDLVERFRRGAALNAINPETIYADDEAGYNDYPLLGEIAEAAGG</sequence>
<evidence type="ECO:0000313" key="3">
    <source>
        <dbReference type="Proteomes" id="UP000004980"/>
    </source>
</evidence>
<dbReference type="InterPro" id="IPR045247">
    <property type="entry name" value="Oye-like"/>
</dbReference>
<dbReference type="Proteomes" id="UP000004980">
    <property type="component" value="Unassembled WGS sequence"/>
</dbReference>
<keyword evidence="3" id="KW-1185">Reference proteome</keyword>
<dbReference type="EMBL" id="AKAU01000054">
    <property type="protein sequence ID" value="EIN01619.1"/>
    <property type="molecule type" value="Genomic_DNA"/>
</dbReference>
<evidence type="ECO:0000313" key="2">
    <source>
        <dbReference type="EMBL" id="EIN01619.1"/>
    </source>
</evidence>
<dbReference type="Pfam" id="PF00724">
    <property type="entry name" value="Oxidored_FMN"/>
    <property type="match status" value="1"/>
</dbReference>
<name>A0ABP2PVN9_9BURK</name>
<organism evidence="2 3">
    <name type="scientific">Paraburkholderia hospita</name>
    <dbReference type="NCBI Taxonomy" id="169430"/>
    <lineage>
        <taxon>Bacteria</taxon>
        <taxon>Pseudomonadati</taxon>
        <taxon>Pseudomonadota</taxon>
        <taxon>Betaproteobacteria</taxon>
        <taxon>Burkholderiales</taxon>
        <taxon>Burkholderiaceae</taxon>
        <taxon>Paraburkholderia</taxon>
    </lineage>
</organism>
<protein>
    <submittedName>
        <fullName evidence="2">N-ethylmaleimide reductase</fullName>
    </submittedName>
</protein>
<gene>
    <name evidence="2" type="ORF">WQE_07417</name>
</gene>
<dbReference type="SUPFAM" id="SSF51395">
    <property type="entry name" value="FMN-linked oxidoreductases"/>
    <property type="match status" value="1"/>
</dbReference>
<dbReference type="CDD" id="cd02933">
    <property type="entry name" value="OYE_like_FMN"/>
    <property type="match status" value="1"/>
</dbReference>
<dbReference type="Gene3D" id="3.20.20.70">
    <property type="entry name" value="Aldolase class I"/>
    <property type="match status" value="1"/>
</dbReference>
<dbReference type="PANTHER" id="PTHR22893">
    <property type="entry name" value="NADH OXIDOREDUCTASE-RELATED"/>
    <property type="match status" value="1"/>
</dbReference>
<evidence type="ECO:0000259" key="1">
    <source>
        <dbReference type="Pfam" id="PF00724"/>
    </source>
</evidence>
<accession>A0ABP2PVN9</accession>
<reference evidence="2 3" key="1">
    <citation type="journal article" date="2012" name="J. Bacteriol.">
        <title>Draft Genome Sequence of the Soil Bacterium Burkholderia terrae Strain BS001, Which Interacts with Fungal Surface Structures.</title>
        <authorList>
            <person name="Nazir R."/>
            <person name="Hansen M.A."/>
            <person name="Sorensen S."/>
            <person name="van Elsas J.D."/>
        </authorList>
    </citation>
    <scope>NUCLEOTIDE SEQUENCE [LARGE SCALE GENOMIC DNA]</scope>
    <source>
        <strain evidence="2 3">BS001</strain>
    </source>
</reference>
<dbReference type="PANTHER" id="PTHR22893:SF98">
    <property type="entry name" value="OXIDOREDUCTASE"/>
    <property type="match status" value="1"/>
</dbReference>